<evidence type="ECO:0000256" key="1">
    <source>
        <dbReference type="ARBA" id="ARBA00005051"/>
    </source>
</evidence>
<dbReference type="GO" id="GO:0003848">
    <property type="term" value="F:2-amino-4-hydroxy-6-hydroxymethyldihydropteridine diphosphokinase activity"/>
    <property type="evidence" value="ECO:0007669"/>
    <property type="project" value="UniProtKB-EC"/>
</dbReference>
<proteinExistence type="predicted"/>
<evidence type="ECO:0000256" key="2">
    <source>
        <dbReference type="ARBA" id="ARBA00013253"/>
    </source>
</evidence>
<evidence type="ECO:0000259" key="8">
    <source>
        <dbReference type="PROSITE" id="PS00794"/>
    </source>
</evidence>
<dbReference type="GO" id="GO:0046656">
    <property type="term" value="P:folic acid biosynthetic process"/>
    <property type="evidence" value="ECO:0007669"/>
    <property type="project" value="UniProtKB-KW"/>
</dbReference>
<dbReference type="NCBIfam" id="TIGR01498">
    <property type="entry name" value="folK"/>
    <property type="match status" value="1"/>
</dbReference>
<dbReference type="KEGG" id="msv:Mesil_0349"/>
<dbReference type="AlphaFoldDB" id="D7BI16"/>
<evidence type="ECO:0000256" key="6">
    <source>
        <dbReference type="ARBA" id="ARBA00022840"/>
    </source>
</evidence>
<dbReference type="EC" id="2.7.6.3" evidence="2"/>
<dbReference type="CDD" id="cd00483">
    <property type="entry name" value="HPPK"/>
    <property type="match status" value="1"/>
</dbReference>
<comment type="pathway">
    <text evidence="1">Cofactor biosynthesis; tetrahydrofolate biosynthesis; 2-amino-4-hydroxy-6-hydroxymethyl-7,8-dihydropteridine diphosphate from 7,8-dihydroneopterin triphosphate: step 4/4.</text>
</comment>
<dbReference type="GO" id="GO:0046654">
    <property type="term" value="P:tetrahydrofolate biosynthetic process"/>
    <property type="evidence" value="ECO:0007669"/>
    <property type="project" value="UniProtKB-UniPathway"/>
</dbReference>
<feature type="domain" description="7,8-dihydro-6-hydroxymethylpterin-pyrophosphokinase" evidence="8">
    <location>
        <begin position="100"/>
        <end position="111"/>
    </location>
</feature>
<dbReference type="PANTHER" id="PTHR43071">
    <property type="entry name" value="2-AMINO-4-HYDROXY-6-HYDROXYMETHYLDIHYDROPTERIDINE PYROPHOSPHOKINASE"/>
    <property type="match status" value="1"/>
</dbReference>
<dbReference type="EMBL" id="CP002042">
    <property type="protein sequence ID" value="ADH62290.1"/>
    <property type="molecule type" value="Genomic_DNA"/>
</dbReference>
<keyword evidence="3 9" id="KW-0808">Transferase</keyword>
<evidence type="ECO:0000313" key="10">
    <source>
        <dbReference type="Proteomes" id="UP000001916"/>
    </source>
</evidence>
<evidence type="ECO:0000256" key="5">
    <source>
        <dbReference type="ARBA" id="ARBA00022777"/>
    </source>
</evidence>
<evidence type="ECO:0000256" key="7">
    <source>
        <dbReference type="ARBA" id="ARBA00022909"/>
    </source>
</evidence>
<dbReference type="Proteomes" id="UP000001916">
    <property type="component" value="Chromosome"/>
</dbReference>
<keyword evidence="7" id="KW-0289">Folate biosynthesis</keyword>
<sequence>MKGYIALGSNLGDRAGYLLLALSRLSSLPQTRLSRLSQVYQTDPVGPPVKSHSDPAMAGTQGQGPYLNMVAEIESGLEPQSLMQALLEIEKSLGRERTVRWGARTLDLDLLLYGEWVADIPQLTLPHPRLHERAFVLAPLCDLIPEARHPNLGMTYRQLLERVDSKGVRVWEKPL</sequence>
<dbReference type="SUPFAM" id="SSF55083">
    <property type="entry name" value="6-hydroxymethyl-7,8-dihydropterin pyrophosphokinase, HPPK"/>
    <property type="match status" value="1"/>
</dbReference>
<dbReference type="GO" id="GO:0005524">
    <property type="term" value="F:ATP binding"/>
    <property type="evidence" value="ECO:0007669"/>
    <property type="project" value="UniProtKB-KW"/>
</dbReference>
<evidence type="ECO:0000256" key="3">
    <source>
        <dbReference type="ARBA" id="ARBA00022679"/>
    </source>
</evidence>
<dbReference type="UniPathway" id="UPA00077">
    <property type="reaction ID" value="UER00155"/>
</dbReference>
<dbReference type="GO" id="GO:0016301">
    <property type="term" value="F:kinase activity"/>
    <property type="evidence" value="ECO:0007669"/>
    <property type="project" value="UniProtKB-KW"/>
</dbReference>
<dbReference type="HOGENOM" id="CLU_097916_1_1_0"/>
<keyword evidence="4" id="KW-0547">Nucleotide-binding</keyword>
<reference evidence="9 10" key="1">
    <citation type="journal article" date="2010" name="Stand. Genomic Sci.">
        <title>Complete genome sequence of Meiothermus silvanus type strain (VI-R2).</title>
        <authorList>
            <person name="Sikorski J."/>
            <person name="Tindall B.J."/>
            <person name="Lowry S."/>
            <person name="Lucas S."/>
            <person name="Nolan M."/>
            <person name="Copeland A."/>
            <person name="Glavina Del Rio T."/>
            <person name="Tice H."/>
            <person name="Cheng J.F."/>
            <person name="Han C."/>
            <person name="Pitluck S."/>
            <person name="Liolios K."/>
            <person name="Ivanova N."/>
            <person name="Mavromatis K."/>
            <person name="Mikhailova N."/>
            <person name="Pati A."/>
            <person name="Goodwin L."/>
            <person name="Chen A."/>
            <person name="Palaniappan K."/>
            <person name="Land M."/>
            <person name="Hauser L."/>
            <person name="Chang Y.J."/>
            <person name="Jeffries C.D."/>
            <person name="Rohde M."/>
            <person name="Goker M."/>
            <person name="Woyke T."/>
            <person name="Bristow J."/>
            <person name="Eisen J.A."/>
            <person name="Markowitz V."/>
            <person name="Hugenholtz P."/>
            <person name="Kyrpides N.C."/>
            <person name="Klenk H.P."/>
            <person name="Lapidus A."/>
        </authorList>
    </citation>
    <scope>NUCLEOTIDE SEQUENCE [LARGE SCALE GENOMIC DNA]</scope>
    <source>
        <strain evidence="10">ATCC 700542 / DSM 9946 / VI-R2</strain>
    </source>
</reference>
<dbReference type="RefSeq" id="WP_013156897.1">
    <property type="nucleotide sequence ID" value="NC_014212.1"/>
</dbReference>
<gene>
    <name evidence="9" type="ordered locus">Mesil_0349</name>
</gene>
<keyword evidence="10" id="KW-1185">Reference proteome</keyword>
<dbReference type="PANTHER" id="PTHR43071:SF1">
    <property type="entry name" value="2-AMINO-4-HYDROXY-6-HYDROXYMETHYLDIHYDROPTERIDINE PYROPHOSPHOKINASE"/>
    <property type="match status" value="1"/>
</dbReference>
<organism evidence="9 10">
    <name type="scientific">Allomeiothermus silvanus (strain ATCC 700542 / DSM 9946 / NBRC 106475 / NCIMB 13440 / VI-R2)</name>
    <name type="common">Thermus silvanus</name>
    <dbReference type="NCBI Taxonomy" id="526227"/>
    <lineage>
        <taxon>Bacteria</taxon>
        <taxon>Thermotogati</taxon>
        <taxon>Deinococcota</taxon>
        <taxon>Deinococci</taxon>
        <taxon>Thermales</taxon>
        <taxon>Thermaceae</taxon>
        <taxon>Allomeiothermus</taxon>
    </lineage>
</organism>
<evidence type="ECO:0000256" key="4">
    <source>
        <dbReference type="ARBA" id="ARBA00022741"/>
    </source>
</evidence>
<dbReference type="PROSITE" id="PS00794">
    <property type="entry name" value="HPPK"/>
    <property type="match status" value="1"/>
</dbReference>
<evidence type="ECO:0000313" key="9">
    <source>
        <dbReference type="EMBL" id="ADH62290.1"/>
    </source>
</evidence>
<dbReference type="Gene3D" id="3.30.70.560">
    <property type="entry name" value="7,8-Dihydro-6-hydroxymethylpterin-pyrophosphokinase HPPK"/>
    <property type="match status" value="1"/>
</dbReference>
<accession>D7BI16</accession>
<name>D7BI16_ALLS1</name>
<dbReference type="InterPro" id="IPR035907">
    <property type="entry name" value="Hppk_sf"/>
</dbReference>
<keyword evidence="5" id="KW-0418">Kinase</keyword>
<dbReference type="OrthoDB" id="9808041at2"/>
<dbReference type="eggNOG" id="COG0801">
    <property type="taxonomic scope" value="Bacteria"/>
</dbReference>
<dbReference type="InterPro" id="IPR000550">
    <property type="entry name" value="Hppk"/>
</dbReference>
<dbReference type="Pfam" id="PF01288">
    <property type="entry name" value="HPPK"/>
    <property type="match status" value="1"/>
</dbReference>
<dbReference type="STRING" id="526227.Mesil_0349"/>
<keyword evidence="6" id="KW-0067">ATP-binding</keyword>
<protein>
    <recommendedName>
        <fullName evidence="2">2-amino-4-hydroxy-6-hydroxymethyldihydropteridine diphosphokinase</fullName>
        <ecNumber evidence="2">2.7.6.3</ecNumber>
    </recommendedName>
</protein>